<dbReference type="Proteomes" id="UP000749646">
    <property type="component" value="Unassembled WGS sequence"/>
</dbReference>
<dbReference type="Gene3D" id="2.40.50.140">
    <property type="entry name" value="Nucleic acid-binding proteins"/>
    <property type="match status" value="1"/>
</dbReference>
<dbReference type="PANTHER" id="PTHR10367">
    <property type="entry name" value="MRNA-CAPPING ENZYME"/>
    <property type="match status" value="1"/>
</dbReference>
<evidence type="ECO:0000313" key="4">
    <source>
        <dbReference type="Proteomes" id="UP000749646"/>
    </source>
</evidence>
<dbReference type="OrthoDB" id="200924at2759"/>
<organism evidence="3 4">
    <name type="scientific">Modicella reniformis</name>
    <dbReference type="NCBI Taxonomy" id="1440133"/>
    <lineage>
        <taxon>Eukaryota</taxon>
        <taxon>Fungi</taxon>
        <taxon>Fungi incertae sedis</taxon>
        <taxon>Mucoromycota</taxon>
        <taxon>Mortierellomycotina</taxon>
        <taxon>Mortierellomycetes</taxon>
        <taxon>Mortierellales</taxon>
        <taxon>Mortierellaceae</taxon>
        <taxon>Modicella</taxon>
    </lineage>
</organism>
<dbReference type="InterPro" id="IPR051029">
    <property type="entry name" value="mRNA_Capping_Enz/RNA_Phosphat"/>
</dbReference>
<evidence type="ECO:0000313" key="3">
    <source>
        <dbReference type="EMBL" id="KAF9939283.1"/>
    </source>
</evidence>
<dbReference type="InterPro" id="IPR001339">
    <property type="entry name" value="mRNA_cap_enzyme_adenylation"/>
</dbReference>
<dbReference type="PANTHER" id="PTHR10367:SF17">
    <property type="entry name" value="MRNA-CAPPING ENZYME"/>
    <property type="match status" value="1"/>
</dbReference>
<evidence type="ECO:0000259" key="2">
    <source>
        <dbReference type="Pfam" id="PF01331"/>
    </source>
</evidence>
<accession>A0A9P6IMI0</accession>
<dbReference type="GO" id="GO:0004484">
    <property type="term" value="F:mRNA guanylyltransferase activity"/>
    <property type="evidence" value="ECO:0007669"/>
    <property type="project" value="UniProtKB-EC"/>
</dbReference>
<name>A0A9P6IMI0_9FUNG</name>
<comment type="caution">
    <text evidence="3">The sequence shown here is derived from an EMBL/GenBank/DDBJ whole genome shotgun (WGS) entry which is preliminary data.</text>
</comment>
<dbReference type="EMBL" id="JAAAHW010009540">
    <property type="protein sequence ID" value="KAF9939283.1"/>
    <property type="molecule type" value="Genomic_DNA"/>
</dbReference>
<protein>
    <submittedName>
        <fullName evidence="3">Dcp1p-Dcp2p decapping enzyme complex alpha subunit</fullName>
    </submittedName>
</protein>
<keyword evidence="4" id="KW-1185">Reference proteome</keyword>
<comment type="catalytic activity">
    <reaction evidence="1">
        <text>a 5'-end diphospho-ribonucleoside in mRNA + GTP + H(+) = a 5'-end (5'-triphosphoguanosine)-ribonucleoside in mRNA + diphosphate</text>
        <dbReference type="Rhea" id="RHEA:67012"/>
        <dbReference type="Rhea" id="RHEA-COMP:17165"/>
        <dbReference type="Rhea" id="RHEA-COMP:17166"/>
        <dbReference type="ChEBI" id="CHEBI:15378"/>
        <dbReference type="ChEBI" id="CHEBI:33019"/>
        <dbReference type="ChEBI" id="CHEBI:37565"/>
        <dbReference type="ChEBI" id="CHEBI:167616"/>
        <dbReference type="ChEBI" id="CHEBI:167617"/>
        <dbReference type="EC" id="2.7.7.50"/>
    </reaction>
    <physiologicalReaction direction="left-to-right" evidence="1">
        <dbReference type="Rhea" id="RHEA:67013"/>
    </physiologicalReaction>
</comment>
<gene>
    <name evidence="3" type="primary">CEG1_2</name>
    <name evidence="3" type="ORF">BGZ65_010932</name>
</gene>
<dbReference type="AlphaFoldDB" id="A0A9P6IMI0"/>
<feature type="domain" description="mRNA capping enzyme adenylation" evidence="2">
    <location>
        <begin position="37"/>
        <end position="223"/>
    </location>
</feature>
<dbReference type="SUPFAM" id="SSF56091">
    <property type="entry name" value="DNA ligase/mRNA capping enzyme, catalytic domain"/>
    <property type="match status" value="1"/>
</dbReference>
<dbReference type="CDD" id="cd07895">
    <property type="entry name" value="Adenylation_mRNA_capping"/>
    <property type="match status" value="1"/>
</dbReference>
<sequence>MPFEFNRLVDPNFRKTLQARIKTLLQAKTDGFPGSYPVNFEASHLQLLANEEYFVTEKVAGVRYMLLSTYTPRGPACFLIDRHYEISHVLDLLLPLRDNPTKYQNETLLDGEMVVESDGNKKTFRFLVFDLIALNGTVVTQRSYSTRLGMMDQDVLAVQAAKTSEIKAKEPFTIERKTMQRSYGLNLILSASKRHKHGGEGLIFVPVKQPYVPSSSPKLLKWKSHTTAQFLIKVTQSKERKPLYCIHVKQGNTTTTKFYDYVTPDPALALEWDAQWLTQMFEKGYGSETRTGGWRFYRVREDKKDVDDEASVLALAKGLGALVTKQQVRRPKSCTTHALDKDNGI</sequence>
<proteinExistence type="predicted"/>
<evidence type="ECO:0000256" key="1">
    <source>
        <dbReference type="ARBA" id="ARBA00044624"/>
    </source>
</evidence>
<dbReference type="GO" id="GO:0005524">
    <property type="term" value="F:ATP binding"/>
    <property type="evidence" value="ECO:0007669"/>
    <property type="project" value="InterPro"/>
</dbReference>
<dbReference type="InterPro" id="IPR012340">
    <property type="entry name" value="NA-bd_OB-fold"/>
</dbReference>
<dbReference type="Pfam" id="PF01331">
    <property type="entry name" value="mRNA_cap_enzyme"/>
    <property type="match status" value="1"/>
</dbReference>
<dbReference type="GO" id="GO:0006370">
    <property type="term" value="P:7-methylguanosine mRNA capping"/>
    <property type="evidence" value="ECO:0007669"/>
    <property type="project" value="InterPro"/>
</dbReference>
<dbReference type="Gene3D" id="3.30.470.30">
    <property type="entry name" value="DNA ligase/mRNA capping enzyme"/>
    <property type="match status" value="1"/>
</dbReference>
<reference evidence="3" key="1">
    <citation type="journal article" date="2020" name="Fungal Divers.">
        <title>Resolving the Mortierellaceae phylogeny through synthesis of multi-gene phylogenetics and phylogenomics.</title>
        <authorList>
            <person name="Vandepol N."/>
            <person name="Liber J."/>
            <person name="Desiro A."/>
            <person name="Na H."/>
            <person name="Kennedy M."/>
            <person name="Barry K."/>
            <person name="Grigoriev I.V."/>
            <person name="Miller A.N."/>
            <person name="O'Donnell K."/>
            <person name="Stajich J.E."/>
            <person name="Bonito G."/>
        </authorList>
    </citation>
    <scope>NUCLEOTIDE SEQUENCE</scope>
    <source>
        <strain evidence="3">MES-2147</strain>
    </source>
</reference>